<accession>A0A6H5GD49</accession>
<dbReference type="AlphaFoldDB" id="A0A6H5GD49"/>
<keyword evidence="3" id="KW-1185">Reference proteome</keyword>
<sequence>MFGLSRAWSLIFGHASPIAVMRPCRTRKSSNLAFGTLRIRSTRSSKRARNSNTDSLVGSNRMFTNWSRSPNT</sequence>
<gene>
    <name evidence="2" type="ORF">NTEN_LOCUS7191</name>
</gene>
<proteinExistence type="predicted"/>
<name>A0A6H5GD49_9HEMI</name>
<evidence type="ECO:0000256" key="1">
    <source>
        <dbReference type="SAM" id="MobiDB-lite"/>
    </source>
</evidence>
<dbReference type="Proteomes" id="UP000479000">
    <property type="component" value="Unassembled WGS sequence"/>
</dbReference>
<protein>
    <submittedName>
        <fullName evidence="2">Uncharacterized protein</fullName>
    </submittedName>
</protein>
<organism evidence="2 3">
    <name type="scientific">Nesidiocoris tenuis</name>
    <dbReference type="NCBI Taxonomy" id="355587"/>
    <lineage>
        <taxon>Eukaryota</taxon>
        <taxon>Metazoa</taxon>
        <taxon>Ecdysozoa</taxon>
        <taxon>Arthropoda</taxon>
        <taxon>Hexapoda</taxon>
        <taxon>Insecta</taxon>
        <taxon>Pterygota</taxon>
        <taxon>Neoptera</taxon>
        <taxon>Paraneoptera</taxon>
        <taxon>Hemiptera</taxon>
        <taxon>Heteroptera</taxon>
        <taxon>Panheteroptera</taxon>
        <taxon>Cimicomorpha</taxon>
        <taxon>Miridae</taxon>
        <taxon>Dicyphina</taxon>
        <taxon>Nesidiocoris</taxon>
    </lineage>
</organism>
<feature type="compositionally biased region" description="Polar residues" evidence="1">
    <location>
        <begin position="50"/>
        <end position="72"/>
    </location>
</feature>
<evidence type="ECO:0000313" key="2">
    <source>
        <dbReference type="EMBL" id="CAB0001404.1"/>
    </source>
</evidence>
<reference evidence="2 3" key="1">
    <citation type="submission" date="2020-02" db="EMBL/GenBank/DDBJ databases">
        <authorList>
            <person name="Ferguson B K."/>
        </authorList>
    </citation>
    <scope>NUCLEOTIDE SEQUENCE [LARGE SCALE GENOMIC DNA]</scope>
</reference>
<dbReference type="EMBL" id="CADCXU010010645">
    <property type="protein sequence ID" value="CAB0001404.1"/>
    <property type="molecule type" value="Genomic_DNA"/>
</dbReference>
<evidence type="ECO:0000313" key="3">
    <source>
        <dbReference type="Proteomes" id="UP000479000"/>
    </source>
</evidence>
<feature type="region of interest" description="Disordered" evidence="1">
    <location>
        <begin position="43"/>
        <end position="72"/>
    </location>
</feature>